<name>X0YN14_9ZZZZ</name>
<accession>X0YN14</accession>
<proteinExistence type="predicted"/>
<gene>
    <name evidence="1" type="ORF">S01H1_78800</name>
</gene>
<evidence type="ECO:0000313" key="1">
    <source>
        <dbReference type="EMBL" id="GAG48342.1"/>
    </source>
</evidence>
<protein>
    <submittedName>
        <fullName evidence="1">Uncharacterized protein</fullName>
    </submittedName>
</protein>
<comment type="caution">
    <text evidence="1">The sequence shown here is derived from an EMBL/GenBank/DDBJ whole genome shotgun (WGS) entry which is preliminary data.</text>
</comment>
<dbReference type="EMBL" id="BARS01053059">
    <property type="protein sequence ID" value="GAG48342.1"/>
    <property type="molecule type" value="Genomic_DNA"/>
</dbReference>
<dbReference type="AlphaFoldDB" id="X0YN14"/>
<organism evidence="1">
    <name type="scientific">marine sediment metagenome</name>
    <dbReference type="NCBI Taxonomy" id="412755"/>
    <lineage>
        <taxon>unclassified sequences</taxon>
        <taxon>metagenomes</taxon>
        <taxon>ecological metagenomes</taxon>
    </lineage>
</organism>
<reference evidence="1" key="1">
    <citation type="journal article" date="2014" name="Front. Microbiol.">
        <title>High frequency of phylogenetically diverse reductive dehalogenase-homologous genes in deep subseafloor sedimentary metagenomes.</title>
        <authorList>
            <person name="Kawai M."/>
            <person name="Futagami T."/>
            <person name="Toyoda A."/>
            <person name="Takaki Y."/>
            <person name="Nishi S."/>
            <person name="Hori S."/>
            <person name="Arai W."/>
            <person name="Tsubouchi T."/>
            <person name="Morono Y."/>
            <person name="Uchiyama I."/>
            <person name="Ito T."/>
            <person name="Fujiyama A."/>
            <person name="Inagaki F."/>
            <person name="Takami H."/>
        </authorList>
    </citation>
    <scope>NUCLEOTIDE SEQUENCE</scope>
    <source>
        <strain evidence="1">Expedition CK06-06</strain>
    </source>
</reference>
<sequence length="90" mass="10924">MNIEEYDNRIGVKDFDGKEVINNNDFWFPWCCDCGLRHVYFFTVERGKTPKEDKISFRICRDDAATKYRKKVEKLLKEVDELKKKKKRKK</sequence>